<dbReference type="Gene3D" id="1.10.1400.10">
    <property type="match status" value="1"/>
</dbReference>
<dbReference type="InterPro" id="IPR043146">
    <property type="entry name" value="Penicillin_amidase_N_B-knob"/>
</dbReference>
<dbReference type="Gene3D" id="3.60.20.10">
    <property type="entry name" value="Glutamine Phosphoribosylpyrophosphate, subunit 1, domain 1"/>
    <property type="match status" value="1"/>
</dbReference>
<evidence type="ECO:0000256" key="5">
    <source>
        <dbReference type="SAM" id="SignalP"/>
    </source>
</evidence>
<evidence type="ECO:0000256" key="2">
    <source>
        <dbReference type="ARBA" id="ARBA00022729"/>
    </source>
</evidence>
<dbReference type="RefSeq" id="WP_250063690.1">
    <property type="nucleotide sequence ID" value="NZ_JAIKTS010000002.1"/>
</dbReference>
<dbReference type="Proteomes" id="UP001431235">
    <property type="component" value="Unassembled WGS sequence"/>
</dbReference>
<evidence type="ECO:0000256" key="3">
    <source>
        <dbReference type="ARBA" id="ARBA00022801"/>
    </source>
</evidence>
<keyword evidence="2 5" id="KW-0732">Signal</keyword>
<dbReference type="InterPro" id="IPR029055">
    <property type="entry name" value="Ntn_hydrolases_N"/>
</dbReference>
<protein>
    <submittedName>
        <fullName evidence="6">Penicillin acylase family protein</fullName>
    </submittedName>
</protein>
<evidence type="ECO:0000256" key="4">
    <source>
        <dbReference type="ARBA" id="ARBA00023145"/>
    </source>
</evidence>
<dbReference type="Gene3D" id="2.30.120.10">
    <property type="match status" value="1"/>
</dbReference>
<evidence type="ECO:0000313" key="6">
    <source>
        <dbReference type="EMBL" id="MCL7714584.1"/>
    </source>
</evidence>
<dbReference type="InterPro" id="IPR002692">
    <property type="entry name" value="S45"/>
</dbReference>
<dbReference type="PIRSF" id="PIRSF001227">
    <property type="entry name" value="Pen_acylase"/>
    <property type="match status" value="1"/>
</dbReference>
<dbReference type="InterPro" id="IPR014395">
    <property type="entry name" value="Pen/GL7ACA/AHL_acylase"/>
</dbReference>
<sequence length="741" mass="81292">MTSDSRRLARGTFLAGLLALAAAPAFAAAPHAAETAHWDAVAAQVEIVRDDRGVPHIQARSEEAAAFAFGYAQAEDHMVEIARRMVRARGEAARIFGEAEADNDFAMRRFDNLAEAGKDLERVSPTFRTVVSAFAAGLNRYVDGHRETLPEWVPRFTPADTMALIRSNAIPPLIAPEIIARLDRKYGPGEATAMHAAPAPNQEGPGSNAFALSGARTEGGHPILLANPHLNWSSLYWEAHIRVPGVLDFYGNTLAGYPVLWAGFNADLGWANTVHAADLDDLYALELDPSQPDHYRYQGDVRALVPRQVEIQVKQADGRLATRTRTYWESELGPIVHRVGGRAFAVRTTRLDAPLQFEGFYRLAQTRSLQAFQQVFRDHPTFGCNYIYADRPGNIYYLWNAPIPQRPDDGTDYSLDVPADASRIWTRVHGLDDMPALLNPPGGIVQNANNPPWWASPDDWIDPARYPAYFQRGPIALRPQLALDLLAGDKRYSPQDVLDLKFSPRMLLAERVLPDLLAALEAEPGLPEPLRAARAVLAAWDRQVAADSRGAVLFQAFWDRHSAALAQPFAQPWSNDAPLRTPRGLAEPAQALRHLQDAVADVRAQYGSEAVAWGEVNRIRLRGHDLPGAGADGSYGTFQVMRYVPAADGKRQMGAQAAGETLAGFGDNWIMMVEFSTPLKAWSVLGSGQSGDWNSPHSNDQVQAFQGHRLLPVRFTDEALQAHQERRYCAGVAACGAAAAD</sequence>
<dbReference type="PANTHER" id="PTHR34218">
    <property type="entry name" value="PEPTIDASE S45 PENICILLIN AMIDASE"/>
    <property type="match status" value="1"/>
</dbReference>
<comment type="similarity">
    <text evidence="1">Belongs to the peptidase S45 family.</text>
</comment>
<evidence type="ECO:0000313" key="7">
    <source>
        <dbReference type="Proteomes" id="UP001431235"/>
    </source>
</evidence>
<gene>
    <name evidence="6" type="ORF">K5L01_08015</name>
</gene>
<keyword evidence="3" id="KW-0378">Hydrolase</keyword>
<evidence type="ECO:0000256" key="1">
    <source>
        <dbReference type="ARBA" id="ARBA00006586"/>
    </source>
</evidence>
<dbReference type="SUPFAM" id="SSF56235">
    <property type="entry name" value="N-terminal nucleophile aminohydrolases (Ntn hydrolases)"/>
    <property type="match status" value="1"/>
</dbReference>
<feature type="signal peptide" evidence="5">
    <location>
        <begin position="1"/>
        <end position="27"/>
    </location>
</feature>
<organism evidence="6 7">
    <name type="scientific">Stenotrophomonas mori</name>
    <dbReference type="NCBI Taxonomy" id="2871096"/>
    <lineage>
        <taxon>Bacteria</taxon>
        <taxon>Pseudomonadati</taxon>
        <taxon>Pseudomonadota</taxon>
        <taxon>Gammaproteobacteria</taxon>
        <taxon>Lysobacterales</taxon>
        <taxon>Lysobacteraceae</taxon>
        <taxon>Stenotrophomonas</taxon>
    </lineage>
</organism>
<dbReference type="Pfam" id="PF01804">
    <property type="entry name" value="Penicil_amidase"/>
    <property type="match status" value="1"/>
</dbReference>
<keyword evidence="4" id="KW-0865">Zymogen</keyword>
<dbReference type="InterPro" id="IPR006311">
    <property type="entry name" value="TAT_signal"/>
</dbReference>
<accession>A0ABT0SGY3</accession>
<reference evidence="6 7" key="1">
    <citation type="submission" date="2021-08" db="EMBL/GenBank/DDBJ databases">
        <title>Novel members of of the genus Stenotrophomonas from differernt environment.</title>
        <authorList>
            <person name="Deng Y."/>
        </authorList>
    </citation>
    <scope>NUCLEOTIDE SEQUENCE [LARGE SCALE GENOMIC DNA]</scope>
    <source>
        <strain evidence="6 7">CPCC 101365</strain>
    </source>
</reference>
<dbReference type="InterPro" id="IPR023343">
    <property type="entry name" value="Penicillin_amidase_dom1"/>
</dbReference>
<keyword evidence="7" id="KW-1185">Reference proteome</keyword>
<dbReference type="EMBL" id="JAIKTS010000002">
    <property type="protein sequence ID" value="MCL7714584.1"/>
    <property type="molecule type" value="Genomic_DNA"/>
</dbReference>
<proteinExistence type="inferred from homology"/>
<dbReference type="PROSITE" id="PS51318">
    <property type="entry name" value="TAT"/>
    <property type="match status" value="1"/>
</dbReference>
<feature type="chain" id="PRO_5046978739" evidence="5">
    <location>
        <begin position="28"/>
        <end position="741"/>
    </location>
</feature>
<dbReference type="InterPro" id="IPR043147">
    <property type="entry name" value="Penicillin_amidase_A-knob"/>
</dbReference>
<name>A0ABT0SGY3_9GAMM</name>
<dbReference type="Gene3D" id="1.10.439.10">
    <property type="entry name" value="Penicillin Amidohydrolase, domain 1"/>
    <property type="match status" value="1"/>
</dbReference>
<dbReference type="PANTHER" id="PTHR34218:SF3">
    <property type="entry name" value="ACYL-HOMOSERINE LACTONE ACYLASE PVDQ"/>
    <property type="match status" value="1"/>
</dbReference>
<comment type="caution">
    <text evidence="6">The sequence shown here is derived from an EMBL/GenBank/DDBJ whole genome shotgun (WGS) entry which is preliminary data.</text>
</comment>